<dbReference type="PROSITE" id="PS50068">
    <property type="entry name" value="LDLRA_2"/>
    <property type="match status" value="1"/>
</dbReference>
<evidence type="ECO:0000256" key="1">
    <source>
        <dbReference type="ARBA" id="ARBA00023157"/>
    </source>
</evidence>
<evidence type="ECO:0000256" key="2">
    <source>
        <dbReference type="PROSITE-ProRule" id="PRU00124"/>
    </source>
</evidence>
<evidence type="ECO:0000313" key="4">
    <source>
        <dbReference type="Proteomes" id="UP001174909"/>
    </source>
</evidence>
<keyword evidence="1 2" id="KW-1015">Disulfide bond</keyword>
<comment type="caution">
    <text evidence="2">Lacks conserved residue(s) required for the propagation of feature annotation.</text>
</comment>
<dbReference type="Proteomes" id="UP001174909">
    <property type="component" value="Unassembled WGS sequence"/>
</dbReference>
<feature type="disulfide bond" evidence="2">
    <location>
        <begin position="35"/>
        <end position="53"/>
    </location>
</feature>
<dbReference type="SUPFAM" id="SSF141072">
    <property type="entry name" value="CalX-like"/>
    <property type="match status" value="1"/>
</dbReference>
<feature type="non-terminal residue" evidence="3">
    <location>
        <position position="230"/>
    </location>
</feature>
<name>A0AA35SPZ7_GEOBA</name>
<dbReference type="InterPro" id="IPR038081">
    <property type="entry name" value="CalX-like_sf"/>
</dbReference>
<dbReference type="Gene3D" id="4.10.400.10">
    <property type="entry name" value="Low-density Lipoprotein Receptor"/>
    <property type="match status" value="1"/>
</dbReference>
<keyword evidence="4" id="KW-1185">Reference proteome</keyword>
<feature type="non-terminal residue" evidence="3">
    <location>
        <position position="1"/>
    </location>
</feature>
<dbReference type="InterPro" id="IPR036055">
    <property type="entry name" value="LDL_receptor-like_sf"/>
</dbReference>
<organism evidence="3 4">
    <name type="scientific">Geodia barretti</name>
    <name type="common">Barrett's horny sponge</name>
    <dbReference type="NCBI Taxonomy" id="519541"/>
    <lineage>
        <taxon>Eukaryota</taxon>
        <taxon>Metazoa</taxon>
        <taxon>Porifera</taxon>
        <taxon>Demospongiae</taxon>
        <taxon>Heteroscleromorpha</taxon>
        <taxon>Tetractinellida</taxon>
        <taxon>Astrophorina</taxon>
        <taxon>Geodiidae</taxon>
        <taxon>Geodia</taxon>
    </lineage>
</organism>
<gene>
    <name evidence="3" type="ORF">GBAR_LOCUS18527</name>
</gene>
<protein>
    <submittedName>
        <fullName evidence="3">Uncharacterized protein</fullName>
    </submittedName>
</protein>
<sequence>CNGGPPFCSGGSDEGLNLAALDCDSGDPAGSTFACSPGIEVSASTLCDGNRDCPGGDDETTTICENKCLLPYYGGCNYTQNCQTTEFDVGCRVCLPGFVDNPLFGISMPNERPCLLEIGLERTTYIGSETTRVTEQICAVLFVDPADFVNGINGVFEAIRVDFGLAITPVIVAEISSSVASPTNAAQAVDFEVTPDTVTLSASQTRVCVQFDVTDDVEVDPNEVFNVALT</sequence>
<dbReference type="Gene3D" id="2.60.40.2030">
    <property type="match status" value="1"/>
</dbReference>
<evidence type="ECO:0000313" key="3">
    <source>
        <dbReference type="EMBL" id="CAI8032806.1"/>
    </source>
</evidence>
<accession>A0AA35SPZ7</accession>
<reference evidence="3" key="1">
    <citation type="submission" date="2023-03" db="EMBL/GenBank/DDBJ databases">
        <authorList>
            <person name="Steffen K."/>
            <person name="Cardenas P."/>
        </authorList>
    </citation>
    <scope>NUCLEOTIDE SEQUENCE</scope>
</reference>
<dbReference type="AlphaFoldDB" id="A0AA35SPZ7"/>
<comment type="caution">
    <text evidence="3">The sequence shown here is derived from an EMBL/GenBank/DDBJ whole genome shotgun (WGS) entry which is preliminary data.</text>
</comment>
<dbReference type="EMBL" id="CASHTH010002629">
    <property type="protein sequence ID" value="CAI8032806.1"/>
    <property type="molecule type" value="Genomic_DNA"/>
</dbReference>
<proteinExistence type="predicted"/>
<dbReference type="InterPro" id="IPR002172">
    <property type="entry name" value="LDrepeatLR_classA_rpt"/>
</dbReference>
<dbReference type="SUPFAM" id="SSF57424">
    <property type="entry name" value="LDL receptor-like module"/>
    <property type="match status" value="1"/>
</dbReference>